<proteinExistence type="predicted"/>
<evidence type="ECO:0000313" key="1">
    <source>
        <dbReference type="EMBL" id="MEQ2192531.1"/>
    </source>
</evidence>
<accession>A0ABV0QAP2</accession>
<organism evidence="1 2">
    <name type="scientific">Xenoophorus captivus</name>
    <dbReference type="NCBI Taxonomy" id="1517983"/>
    <lineage>
        <taxon>Eukaryota</taxon>
        <taxon>Metazoa</taxon>
        <taxon>Chordata</taxon>
        <taxon>Craniata</taxon>
        <taxon>Vertebrata</taxon>
        <taxon>Euteleostomi</taxon>
        <taxon>Actinopterygii</taxon>
        <taxon>Neopterygii</taxon>
        <taxon>Teleostei</taxon>
        <taxon>Neoteleostei</taxon>
        <taxon>Acanthomorphata</taxon>
        <taxon>Ovalentaria</taxon>
        <taxon>Atherinomorphae</taxon>
        <taxon>Cyprinodontiformes</taxon>
        <taxon>Goodeidae</taxon>
        <taxon>Xenoophorus</taxon>
    </lineage>
</organism>
<gene>
    <name evidence="1" type="ORF">XENOCAPTIV_013103</name>
</gene>
<comment type="caution">
    <text evidence="1">The sequence shown here is derived from an EMBL/GenBank/DDBJ whole genome shotgun (WGS) entry which is preliminary data.</text>
</comment>
<reference evidence="1 2" key="1">
    <citation type="submission" date="2021-06" db="EMBL/GenBank/DDBJ databases">
        <authorList>
            <person name="Palmer J.M."/>
        </authorList>
    </citation>
    <scope>NUCLEOTIDE SEQUENCE [LARGE SCALE GENOMIC DNA]</scope>
    <source>
        <strain evidence="1 2">XC_2019</strain>
        <tissue evidence="1">Muscle</tissue>
    </source>
</reference>
<evidence type="ECO:0000313" key="2">
    <source>
        <dbReference type="Proteomes" id="UP001434883"/>
    </source>
</evidence>
<dbReference type="EMBL" id="JAHRIN010002740">
    <property type="protein sequence ID" value="MEQ2192531.1"/>
    <property type="molecule type" value="Genomic_DNA"/>
</dbReference>
<dbReference type="Proteomes" id="UP001434883">
    <property type="component" value="Unassembled WGS sequence"/>
</dbReference>
<protein>
    <submittedName>
        <fullName evidence="1">Uncharacterized protein</fullName>
    </submittedName>
</protein>
<sequence>MSLTKIKPGDLVGLRLPDPAVRLVVTTVQINVVLFLEDEAGDAGAEDINIYFRICLERSSEDPRNIHRNANRDLLRMRAQDISVYFRIRVVRSLENPFKMQEDRGWILQKSVSWNLSIYSRDKYPKSRYLQMQGSPDPELSEICIPQICILHIFGYVLYL</sequence>
<keyword evidence="2" id="KW-1185">Reference proteome</keyword>
<name>A0ABV0QAP2_9TELE</name>